<sequence>MQYHLVMALRKYLLQPIPESSLETHTNLLISALQFPADFLQFKAWAKTYPDNKHVKFLADGFAIYTHALGLELDLADKATELEAQVNLLSASHSVIQESSVLLTVQETLALRAILLGLFNLFRGFELLLISSID</sequence>
<evidence type="ECO:0000313" key="1">
    <source>
        <dbReference type="EMBL" id="KAG6505840.1"/>
    </source>
</evidence>
<dbReference type="EMBL" id="JACMSC010000010">
    <property type="protein sequence ID" value="KAG6505840.1"/>
    <property type="molecule type" value="Genomic_DNA"/>
</dbReference>
<dbReference type="Proteomes" id="UP000734854">
    <property type="component" value="Unassembled WGS sequence"/>
</dbReference>
<organism evidence="1 2">
    <name type="scientific">Zingiber officinale</name>
    <name type="common">Ginger</name>
    <name type="synonym">Amomum zingiber</name>
    <dbReference type="NCBI Taxonomy" id="94328"/>
    <lineage>
        <taxon>Eukaryota</taxon>
        <taxon>Viridiplantae</taxon>
        <taxon>Streptophyta</taxon>
        <taxon>Embryophyta</taxon>
        <taxon>Tracheophyta</taxon>
        <taxon>Spermatophyta</taxon>
        <taxon>Magnoliopsida</taxon>
        <taxon>Liliopsida</taxon>
        <taxon>Zingiberales</taxon>
        <taxon>Zingiberaceae</taxon>
        <taxon>Zingiber</taxon>
    </lineage>
</organism>
<name>A0A8J5LAJ6_ZINOF</name>
<dbReference type="AlphaFoldDB" id="A0A8J5LAJ6"/>
<accession>A0A8J5LAJ6</accession>
<comment type="caution">
    <text evidence="1">The sequence shown here is derived from an EMBL/GenBank/DDBJ whole genome shotgun (WGS) entry which is preliminary data.</text>
</comment>
<reference evidence="1 2" key="1">
    <citation type="submission" date="2020-08" db="EMBL/GenBank/DDBJ databases">
        <title>Plant Genome Project.</title>
        <authorList>
            <person name="Zhang R.-G."/>
        </authorList>
    </citation>
    <scope>NUCLEOTIDE SEQUENCE [LARGE SCALE GENOMIC DNA]</scope>
    <source>
        <tissue evidence="1">Rhizome</tissue>
    </source>
</reference>
<keyword evidence="2" id="KW-1185">Reference proteome</keyword>
<proteinExistence type="predicted"/>
<evidence type="ECO:0000313" key="2">
    <source>
        <dbReference type="Proteomes" id="UP000734854"/>
    </source>
</evidence>
<protein>
    <submittedName>
        <fullName evidence="1">Uncharacterized protein</fullName>
    </submittedName>
</protein>
<gene>
    <name evidence="1" type="ORF">ZIOFF_038206</name>
</gene>